<keyword evidence="6" id="KW-0456">Lyase</keyword>
<evidence type="ECO:0000256" key="6">
    <source>
        <dbReference type="ARBA" id="ARBA00023239"/>
    </source>
</evidence>
<dbReference type="STRING" id="602072.A0A1R3RZ68"/>
<dbReference type="InterPro" id="IPR001753">
    <property type="entry name" value="Enoyl-CoA_hydra/iso"/>
</dbReference>
<keyword evidence="4" id="KW-0576">Peroxisome</keyword>
<name>A0A1R3RZ68_ASPC5</name>
<dbReference type="SUPFAM" id="SSF52096">
    <property type="entry name" value="ClpP/crotonase"/>
    <property type="match status" value="1"/>
</dbReference>
<keyword evidence="5" id="KW-0413">Isomerase</keyword>
<dbReference type="GO" id="GO:0005739">
    <property type="term" value="C:mitochondrion"/>
    <property type="evidence" value="ECO:0007669"/>
    <property type="project" value="TreeGrafter"/>
</dbReference>
<dbReference type="OMA" id="DPDLHWK"/>
<dbReference type="Pfam" id="PF00378">
    <property type="entry name" value="ECH_1"/>
    <property type="match status" value="1"/>
</dbReference>
<dbReference type="GO" id="GO:0016853">
    <property type="term" value="F:isomerase activity"/>
    <property type="evidence" value="ECO:0007669"/>
    <property type="project" value="UniProtKB-KW"/>
</dbReference>
<dbReference type="VEuPathDB" id="FungiDB:ASPCADRAFT_393522"/>
<dbReference type="InterPro" id="IPR029045">
    <property type="entry name" value="ClpP/crotonase-like_dom_sf"/>
</dbReference>
<protein>
    <recommendedName>
        <fullName evidence="9">Enoyl-CoA hydratase</fullName>
    </recommendedName>
</protein>
<comment type="subcellular location">
    <subcellularLocation>
        <location evidence="1">Peroxisome</location>
    </subcellularLocation>
</comment>
<dbReference type="PANTHER" id="PTHR11941:SF158">
    <property type="entry name" value="ENOYL-COA HYDRATASE (AFU_ORTHOLOGUE AFUA_2G10650)"/>
    <property type="match status" value="1"/>
</dbReference>
<comment type="similarity">
    <text evidence="3">Belongs to the enoyl-CoA hydratase/isomerase family.</text>
</comment>
<dbReference type="FunFam" id="3.90.226.10:FF:000074">
    <property type="entry name" value="Enoyl-CoA hydratase (AFU_orthologue AFUA_2G10650)"/>
    <property type="match status" value="1"/>
</dbReference>
<dbReference type="PANTHER" id="PTHR11941">
    <property type="entry name" value="ENOYL-COA HYDRATASE-RELATED"/>
    <property type="match status" value="1"/>
</dbReference>
<dbReference type="InterPro" id="IPR014748">
    <property type="entry name" value="Enoyl-CoA_hydra_C"/>
</dbReference>
<dbReference type="AlphaFoldDB" id="A0A1R3RZ68"/>
<dbReference type="CDD" id="cd06558">
    <property type="entry name" value="crotonase-like"/>
    <property type="match status" value="1"/>
</dbReference>
<organism evidence="7 8">
    <name type="scientific">Aspergillus carbonarius (strain ITEM 5010)</name>
    <dbReference type="NCBI Taxonomy" id="602072"/>
    <lineage>
        <taxon>Eukaryota</taxon>
        <taxon>Fungi</taxon>
        <taxon>Dikarya</taxon>
        <taxon>Ascomycota</taxon>
        <taxon>Pezizomycotina</taxon>
        <taxon>Eurotiomycetes</taxon>
        <taxon>Eurotiomycetidae</taxon>
        <taxon>Eurotiales</taxon>
        <taxon>Aspergillaceae</taxon>
        <taxon>Aspergillus</taxon>
        <taxon>Aspergillus subgen. Circumdati</taxon>
    </lineage>
</organism>
<accession>A0A1R3RZ68</accession>
<evidence type="ECO:0008006" key="9">
    <source>
        <dbReference type="Google" id="ProtNLM"/>
    </source>
</evidence>
<evidence type="ECO:0000256" key="2">
    <source>
        <dbReference type="ARBA" id="ARBA00004924"/>
    </source>
</evidence>
<dbReference type="Proteomes" id="UP000188318">
    <property type="component" value="Unassembled WGS sequence"/>
</dbReference>
<dbReference type="GO" id="GO:0016829">
    <property type="term" value="F:lyase activity"/>
    <property type="evidence" value="ECO:0007669"/>
    <property type="project" value="UniProtKB-KW"/>
</dbReference>
<evidence type="ECO:0000256" key="4">
    <source>
        <dbReference type="ARBA" id="ARBA00023140"/>
    </source>
</evidence>
<evidence type="ECO:0000256" key="5">
    <source>
        <dbReference type="ARBA" id="ARBA00023235"/>
    </source>
</evidence>
<reference evidence="8" key="1">
    <citation type="journal article" date="2017" name="Genome Biol.">
        <title>Comparative genomics reveals high biological diversity and specific adaptations in the industrially and medically important fungal genus Aspergillus.</title>
        <authorList>
            <person name="de Vries R.P."/>
            <person name="Riley R."/>
            <person name="Wiebenga A."/>
            <person name="Aguilar-Osorio G."/>
            <person name="Amillis S."/>
            <person name="Uchima C.A."/>
            <person name="Anderluh G."/>
            <person name="Asadollahi M."/>
            <person name="Askin M."/>
            <person name="Barry K."/>
            <person name="Battaglia E."/>
            <person name="Bayram O."/>
            <person name="Benocci T."/>
            <person name="Braus-Stromeyer S.A."/>
            <person name="Caldana C."/>
            <person name="Canovas D."/>
            <person name="Cerqueira G.C."/>
            <person name="Chen F."/>
            <person name="Chen W."/>
            <person name="Choi C."/>
            <person name="Clum A."/>
            <person name="Dos Santos R.A."/>
            <person name="Damasio A.R."/>
            <person name="Diallinas G."/>
            <person name="Emri T."/>
            <person name="Fekete E."/>
            <person name="Flipphi M."/>
            <person name="Freyberg S."/>
            <person name="Gallo A."/>
            <person name="Gournas C."/>
            <person name="Habgood R."/>
            <person name="Hainaut M."/>
            <person name="Harispe M.L."/>
            <person name="Henrissat B."/>
            <person name="Hilden K.S."/>
            <person name="Hope R."/>
            <person name="Hossain A."/>
            <person name="Karabika E."/>
            <person name="Karaffa L."/>
            <person name="Karanyi Z."/>
            <person name="Krasevec N."/>
            <person name="Kuo A."/>
            <person name="Kusch H."/>
            <person name="LaButti K."/>
            <person name="Lagendijk E.L."/>
            <person name="Lapidus A."/>
            <person name="Levasseur A."/>
            <person name="Lindquist E."/>
            <person name="Lipzen A."/>
            <person name="Logrieco A.F."/>
            <person name="MacCabe A."/>
            <person name="Maekelae M.R."/>
            <person name="Malavazi I."/>
            <person name="Melin P."/>
            <person name="Meyer V."/>
            <person name="Mielnichuk N."/>
            <person name="Miskei M."/>
            <person name="Molnar A.P."/>
            <person name="Mule G."/>
            <person name="Ngan C.Y."/>
            <person name="Orejas M."/>
            <person name="Orosz E."/>
            <person name="Ouedraogo J.P."/>
            <person name="Overkamp K.M."/>
            <person name="Park H.-S."/>
            <person name="Perrone G."/>
            <person name="Piumi F."/>
            <person name="Punt P.J."/>
            <person name="Ram A.F."/>
            <person name="Ramon A."/>
            <person name="Rauscher S."/>
            <person name="Record E."/>
            <person name="Riano-Pachon D.M."/>
            <person name="Robert V."/>
            <person name="Roehrig J."/>
            <person name="Ruller R."/>
            <person name="Salamov A."/>
            <person name="Salih N.S."/>
            <person name="Samson R.A."/>
            <person name="Sandor E."/>
            <person name="Sanguinetti M."/>
            <person name="Schuetze T."/>
            <person name="Sepcic K."/>
            <person name="Shelest E."/>
            <person name="Sherlock G."/>
            <person name="Sophianopoulou V."/>
            <person name="Squina F.M."/>
            <person name="Sun H."/>
            <person name="Susca A."/>
            <person name="Todd R.B."/>
            <person name="Tsang A."/>
            <person name="Unkles S.E."/>
            <person name="van de Wiele N."/>
            <person name="van Rossen-Uffink D."/>
            <person name="Oliveira J.V."/>
            <person name="Vesth T.C."/>
            <person name="Visser J."/>
            <person name="Yu J.-H."/>
            <person name="Zhou M."/>
            <person name="Andersen M.R."/>
            <person name="Archer D.B."/>
            <person name="Baker S.E."/>
            <person name="Benoit I."/>
            <person name="Brakhage A.A."/>
            <person name="Braus G.H."/>
            <person name="Fischer R."/>
            <person name="Frisvad J.C."/>
            <person name="Goldman G.H."/>
            <person name="Houbraken J."/>
            <person name="Oakley B."/>
            <person name="Pocsi I."/>
            <person name="Scazzocchio C."/>
            <person name="Seiboth B."/>
            <person name="vanKuyk P.A."/>
            <person name="Wortman J."/>
            <person name="Dyer P.S."/>
            <person name="Grigoriev I.V."/>
        </authorList>
    </citation>
    <scope>NUCLEOTIDE SEQUENCE [LARGE SCALE GENOMIC DNA]</scope>
    <source>
        <strain evidence="8">ITEM 5010</strain>
    </source>
</reference>
<dbReference type="Gene3D" id="3.90.226.10">
    <property type="entry name" value="2-enoyl-CoA Hydratase, Chain A, domain 1"/>
    <property type="match status" value="1"/>
</dbReference>
<evidence type="ECO:0000313" key="7">
    <source>
        <dbReference type="EMBL" id="OOF99732.1"/>
    </source>
</evidence>
<dbReference type="OrthoDB" id="2139957at2759"/>
<dbReference type="GO" id="GO:0005777">
    <property type="term" value="C:peroxisome"/>
    <property type="evidence" value="ECO:0007669"/>
    <property type="project" value="UniProtKB-SubCell"/>
</dbReference>
<dbReference type="EMBL" id="KV907494">
    <property type="protein sequence ID" value="OOF99732.1"/>
    <property type="molecule type" value="Genomic_DNA"/>
</dbReference>
<evidence type="ECO:0000313" key="8">
    <source>
        <dbReference type="Proteomes" id="UP000188318"/>
    </source>
</evidence>
<proteinExistence type="inferred from homology"/>
<evidence type="ECO:0000256" key="3">
    <source>
        <dbReference type="ARBA" id="ARBA00005254"/>
    </source>
</evidence>
<dbReference type="GO" id="GO:0006635">
    <property type="term" value="P:fatty acid beta-oxidation"/>
    <property type="evidence" value="ECO:0007669"/>
    <property type="project" value="TreeGrafter"/>
</dbReference>
<keyword evidence="8" id="KW-1185">Reference proteome</keyword>
<evidence type="ECO:0000256" key="1">
    <source>
        <dbReference type="ARBA" id="ARBA00004275"/>
    </source>
</evidence>
<dbReference type="Gene3D" id="1.10.12.10">
    <property type="entry name" value="Lyase 2-enoyl-coa Hydratase, Chain A, domain 2"/>
    <property type="match status" value="1"/>
</dbReference>
<sequence length="279" mass="30104">MSPVNLPSPKTLTLSQPHPSILLVTLSRPNALNSIAAAGHQELHDIWTWMDEEPSIRVGILTGAGRAFCAGADLKEWNNTMQPTSTPESKSNQALNMPPTGFGGLSRRSGKKPIICAVNGLCLGGGCEMILNADLVIAAEKAYFGLPEVQRGVVAWAGALPRLVRTVGRQRAMEMALTGRRVDAAEALRWGFVNEVVPAEGDVVRRAVEVAAQIAANSPDAVVVSREGVKLGWERLGADEASSRLIENWSDRLNAGDNIKEGLRAFVEKRKPRWVDSKL</sequence>
<comment type="pathway">
    <text evidence="2">Siderophore biosynthesis.</text>
</comment>
<gene>
    <name evidence="7" type="ORF">ASPCADRAFT_393522</name>
</gene>